<keyword evidence="9 14" id="KW-0418">Kinase</keyword>
<dbReference type="SMART" id="SM00388">
    <property type="entry name" value="HisKA"/>
    <property type="match status" value="1"/>
</dbReference>
<evidence type="ECO:0000313" key="17">
    <source>
        <dbReference type="EMBL" id="KNE25806.1"/>
    </source>
</evidence>
<dbReference type="Pfam" id="PF02518">
    <property type="entry name" value="HATPase_c"/>
    <property type="match status" value="1"/>
</dbReference>
<keyword evidence="3 14" id="KW-1003">Cell membrane</keyword>
<keyword evidence="13 14" id="KW-0472">Membrane</keyword>
<evidence type="ECO:0000256" key="2">
    <source>
        <dbReference type="ARBA" id="ARBA00004533"/>
    </source>
</evidence>
<evidence type="ECO:0000313" key="18">
    <source>
        <dbReference type="Proteomes" id="UP000037511"/>
    </source>
</evidence>
<dbReference type="Gene3D" id="3.30.565.10">
    <property type="entry name" value="Histidine kinase-like ATPase, C-terminal domain"/>
    <property type="match status" value="1"/>
</dbReference>
<keyword evidence="7 14" id="KW-0812">Transmembrane</keyword>
<reference evidence="17 18" key="1">
    <citation type="submission" date="2015-07" db="EMBL/GenBank/DDBJ databases">
        <title>Draft genome of Achromobacter spanius.</title>
        <authorList>
            <person name="Wang X."/>
        </authorList>
    </citation>
    <scope>NUCLEOTIDE SEQUENCE [LARGE SCALE GENOMIC DNA]</scope>
    <source>
        <strain evidence="17 18">CGMCC9173</strain>
    </source>
</reference>
<dbReference type="Proteomes" id="UP000037511">
    <property type="component" value="Unassembled WGS sequence"/>
</dbReference>
<dbReference type="GO" id="GO:0000155">
    <property type="term" value="F:phosphorelay sensor kinase activity"/>
    <property type="evidence" value="ECO:0007669"/>
    <property type="project" value="InterPro"/>
</dbReference>
<dbReference type="AlphaFoldDB" id="A0AAW3I0Z7"/>
<evidence type="ECO:0000256" key="5">
    <source>
        <dbReference type="ARBA" id="ARBA00022553"/>
    </source>
</evidence>
<evidence type="ECO:0000256" key="12">
    <source>
        <dbReference type="ARBA" id="ARBA00023012"/>
    </source>
</evidence>
<dbReference type="InterPro" id="IPR036890">
    <property type="entry name" value="HATPase_C_sf"/>
</dbReference>
<protein>
    <recommendedName>
        <fullName evidence="14">Sensor protein</fullName>
        <ecNumber evidence="14">2.7.13.3</ecNumber>
    </recommendedName>
</protein>
<dbReference type="PROSITE" id="PS50109">
    <property type="entry name" value="HIS_KIN"/>
    <property type="match status" value="1"/>
</dbReference>
<dbReference type="SUPFAM" id="SSF47384">
    <property type="entry name" value="Homodimeric domain of signal transducing histidine kinase"/>
    <property type="match status" value="1"/>
</dbReference>
<dbReference type="InterPro" id="IPR003594">
    <property type="entry name" value="HATPase_dom"/>
</dbReference>
<dbReference type="EC" id="2.7.13.3" evidence="14"/>
<keyword evidence="5" id="KW-0597">Phosphoprotein</keyword>
<comment type="function">
    <text evidence="14">Member of a two-component regulatory system.</text>
</comment>
<dbReference type="InterPro" id="IPR003660">
    <property type="entry name" value="HAMP_dom"/>
</dbReference>
<dbReference type="PRINTS" id="PR00344">
    <property type="entry name" value="BCTRLSENSOR"/>
</dbReference>
<comment type="subcellular location">
    <subcellularLocation>
        <location evidence="2 14">Cell inner membrane</location>
    </subcellularLocation>
</comment>
<name>A0AAW3I0Z7_9BURK</name>
<feature type="transmembrane region" description="Helical" evidence="14">
    <location>
        <begin position="16"/>
        <end position="34"/>
    </location>
</feature>
<keyword evidence="12 14" id="KW-0902">Two-component regulatory system</keyword>
<sequence length="448" mass="49404">MGKQPRSLRRWLSQRLAIQTFIALSLVCIAVYYATNLNLARRQDALMQQKVEVVRHVVEENGADGDSARMQHKLEDFFYGRPEFTLVLEVNGKPVVFGNPLDNDADRERSISFLLPHPGTPGGSLTARLVLDISEDVRLRRGLAWTLFACALLGSLVVATMGTITVRMALTPLDSLAQQAAKLSPDRIGERLNEAGQAIEILPLVRQFNAVLQRLERAYVQMEGFNADVAHEMRTPLTTLIGETELALRTRPDRDALLDILGSNLEELERLSSIVKDMLFLSQADRGARVRGAWERSIAAIVHEVSQYHEAEALEAGVSIVVQGDAASQIDRPLFQRAVSNLLSNAIRYATPKSVITISLSNEKVGEVVLAVCNEGAPIAPEHLPRLFYRFYRTDSSREFEANHHGLGLAIVAAIARMHGGTTFAQSAGRHTTIGFRIDVPGPEASEM</sequence>
<evidence type="ECO:0000256" key="8">
    <source>
        <dbReference type="ARBA" id="ARBA00022741"/>
    </source>
</evidence>
<dbReference type="Pfam" id="PF00512">
    <property type="entry name" value="HisKA"/>
    <property type="match status" value="1"/>
</dbReference>
<evidence type="ECO:0000256" key="11">
    <source>
        <dbReference type="ARBA" id="ARBA00022989"/>
    </source>
</evidence>
<accession>A0AAW3I0Z7</accession>
<evidence type="ECO:0000259" key="16">
    <source>
        <dbReference type="PROSITE" id="PS50885"/>
    </source>
</evidence>
<dbReference type="GO" id="GO:0005886">
    <property type="term" value="C:plasma membrane"/>
    <property type="evidence" value="ECO:0007669"/>
    <property type="project" value="UniProtKB-SubCell"/>
</dbReference>
<keyword evidence="11 14" id="KW-1133">Transmembrane helix</keyword>
<dbReference type="InterPro" id="IPR003661">
    <property type="entry name" value="HisK_dim/P_dom"/>
</dbReference>
<keyword evidence="8 14" id="KW-0547">Nucleotide-binding</keyword>
<dbReference type="RefSeq" id="WP_050448719.1">
    <property type="nucleotide sequence ID" value="NZ_LGVG01000030.1"/>
</dbReference>
<dbReference type="NCBIfam" id="TIGR01386">
    <property type="entry name" value="cztS_silS_copS"/>
    <property type="match status" value="1"/>
</dbReference>
<keyword evidence="10 14" id="KW-0067">ATP-binding</keyword>
<dbReference type="Gene3D" id="1.10.287.130">
    <property type="match status" value="1"/>
</dbReference>
<feature type="domain" description="Histidine kinase" evidence="15">
    <location>
        <begin position="228"/>
        <end position="444"/>
    </location>
</feature>
<organism evidence="17 18">
    <name type="scientific">Achromobacter spanius</name>
    <dbReference type="NCBI Taxonomy" id="217203"/>
    <lineage>
        <taxon>Bacteria</taxon>
        <taxon>Pseudomonadati</taxon>
        <taxon>Pseudomonadota</taxon>
        <taxon>Betaproteobacteria</taxon>
        <taxon>Burkholderiales</taxon>
        <taxon>Alcaligenaceae</taxon>
        <taxon>Achromobacter</taxon>
    </lineage>
</organism>
<dbReference type="InterPro" id="IPR005467">
    <property type="entry name" value="His_kinase_dom"/>
</dbReference>
<feature type="domain" description="HAMP" evidence="16">
    <location>
        <begin position="167"/>
        <end position="220"/>
    </location>
</feature>
<dbReference type="SUPFAM" id="SSF55874">
    <property type="entry name" value="ATPase domain of HSP90 chaperone/DNA topoisomerase II/histidine kinase"/>
    <property type="match status" value="1"/>
</dbReference>
<evidence type="ECO:0000256" key="4">
    <source>
        <dbReference type="ARBA" id="ARBA00022519"/>
    </source>
</evidence>
<dbReference type="SMART" id="SM00387">
    <property type="entry name" value="HATPase_c"/>
    <property type="match status" value="1"/>
</dbReference>
<dbReference type="InterPro" id="IPR050428">
    <property type="entry name" value="TCS_sensor_his_kinase"/>
</dbReference>
<feature type="transmembrane region" description="Helical" evidence="14">
    <location>
        <begin position="143"/>
        <end position="170"/>
    </location>
</feature>
<evidence type="ECO:0000256" key="3">
    <source>
        <dbReference type="ARBA" id="ARBA00022475"/>
    </source>
</evidence>
<keyword evidence="4 14" id="KW-0997">Cell inner membrane</keyword>
<evidence type="ECO:0000256" key="9">
    <source>
        <dbReference type="ARBA" id="ARBA00022777"/>
    </source>
</evidence>
<dbReference type="PANTHER" id="PTHR45436">
    <property type="entry name" value="SENSOR HISTIDINE KINASE YKOH"/>
    <property type="match status" value="1"/>
</dbReference>
<dbReference type="InterPro" id="IPR006290">
    <property type="entry name" value="CztS_silS_copS"/>
</dbReference>
<evidence type="ECO:0000256" key="7">
    <source>
        <dbReference type="ARBA" id="ARBA00022692"/>
    </source>
</evidence>
<comment type="catalytic activity">
    <reaction evidence="1 14">
        <text>ATP + protein L-histidine = ADP + protein N-phospho-L-histidine.</text>
        <dbReference type="EC" id="2.7.13.3"/>
    </reaction>
</comment>
<proteinExistence type="predicted"/>
<evidence type="ECO:0000256" key="14">
    <source>
        <dbReference type="RuleBase" id="RU364088"/>
    </source>
</evidence>
<dbReference type="GO" id="GO:0005524">
    <property type="term" value="F:ATP binding"/>
    <property type="evidence" value="ECO:0007669"/>
    <property type="project" value="UniProtKB-KW"/>
</dbReference>
<dbReference type="CDD" id="cd00075">
    <property type="entry name" value="HATPase"/>
    <property type="match status" value="1"/>
</dbReference>
<keyword evidence="6 14" id="KW-0808">Transferase</keyword>
<evidence type="ECO:0000256" key="1">
    <source>
        <dbReference type="ARBA" id="ARBA00000085"/>
    </source>
</evidence>
<dbReference type="PANTHER" id="PTHR45436:SF9">
    <property type="entry name" value="SENSOR PROTEIN"/>
    <property type="match status" value="1"/>
</dbReference>
<evidence type="ECO:0000259" key="15">
    <source>
        <dbReference type="PROSITE" id="PS50109"/>
    </source>
</evidence>
<comment type="caution">
    <text evidence="17">The sequence shown here is derived from an EMBL/GenBank/DDBJ whole genome shotgun (WGS) entry which is preliminary data.</text>
</comment>
<evidence type="ECO:0000256" key="10">
    <source>
        <dbReference type="ARBA" id="ARBA00022840"/>
    </source>
</evidence>
<evidence type="ECO:0000256" key="6">
    <source>
        <dbReference type="ARBA" id="ARBA00022679"/>
    </source>
</evidence>
<evidence type="ECO:0000256" key="13">
    <source>
        <dbReference type="ARBA" id="ARBA00023136"/>
    </source>
</evidence>
<dbReference type="InterPro" id="IPR004358">
    <property type="entry name" value="Sig_transdc_His_kin-like_C"/>
</dbReference>
<dbReference type="InterPro" id="IPR036097">
    <property type="entry name" value="HisK_dim/P_sf"/>
</dbReference>
<dbReference type="CDD" id="cd00082">
    <property type="entry name" value="HisKA"/>
    <property type="match status" value="1"/>
</dbReference>
<dbReference type="Gene3D" id="6.10.340.10">
    <property type="match status" value="1"/>
</dbReference>
<dbReference type="PROSITE" id="PS50885">
    <property type="entry name" value="HAMP"/>
    <property type="match status" value="1"/>
</dbReference>
<gene>
    <name evidence="17" type="ORF">AFM18_20485</name>
</gene>
<dbReference type="EMBL" id="LGVG01000030">
    <property type="protein sequence ID" value="KNE25806.1"/>
    <property type="molecule type" value="Genomic_DNA"/>
</dbReference>